<keyword evidence="2" id="KW-0808">Transferase</keyword>
<dbReference type="VEuPathDB" id="PlasmoDB:PCYB_142500"/>
<dbReference type="GeneID" id="14695200"/>
<name>K6VHH8_PLACD</name>
<dbReference type="PANTHER" id="PTHR15362:SF4">
    <property type="entry name" value="CDP-DIACYLGLYCEROL--INOSITOL 3-PHOSPHATIDYLTRANSFERASE"/>
    <property type="match status" value="1"/>
</dbReference>
<organism evidence="9 10">
    <name type="scientific">Plasmodium cynomolgi (strain B)</name>
    <dbReference type="NCBI Taxonomy" id="1120755"/>
    <lineage>
        <taxon>Eukaryota</taxon>
        <taxon>Sar</taxon>
        <taxon>Alveolata</taxon>
        <taxon>Apicomplexa</taxon>
        <taxon>Aconoidasida</taxon>
        <taxon>Haemosporida</taxon>
        <taxon>Plasmodiidae</taxon>
        <taxon>Plasmodium</taxon>
        <taxon>Plasmodium (Plasmodium)</taxon>
    </lineage>
</organism>
<sequence>MKKTSVYFYIPNIIGYIRVILALWGFMICWKNLILFAVLYGTSQILDAFDGWTARKLSTTLLYLLNGNVYDEYLIAIGLIMIADIGGHYFHSSS</sequence>
<keyword evidence="3 8" id="KW-0812">Transmembrane</keyword>
<keyword evidence="6 8" id="KW-0472">Membrane</keyword>
<dbReference type="OrthoDB" id="10251079at2759"/>
<protein>
    <submittedName>
        <fullName evidence="9">Phosphatidylinositol synthase</fullName>
    </submittedName>
</protein>
<keyword evidence="10" id="KW-1185">Reference proteome</keyword>
<evidence type="ECO:0000256" key="6">
    <source>
        <dbReference type="ARBA" id="ARBA00023136"/>
    </source>
</evidence>
<dbReference type="EMBL" id="DF157106">
    <property type="protein sequence ID" value="GAB68822.1"/>
    <property type="molecule type" value="Genomic_DNA"/>
</dbReference>
<dbReference type="GO" id="GO:0016020">
    <property type="term" value="C:membrane"/>
    <property type="evidence" value="ECO:0007669"/>
    <property type="project" value="UniProtKB-SubCell"/>
</dbReference>
<dbReference type="RefSeq" id="XP_004224769.1">
    <property type="nucleotide sequence ID" value="XM_004224721.1"/>
</dbReference>
<gene>
    <name evidence="9" type="ORF">PCYB_142500</name>
</gene>
<dbReference type="Proteomes" id="UP000006319">
    <property type="component" value="Chromosome 14"/>
</dbReference>
<reference evidence="9 10" key="1">
    <citation type="journal article" date="2012" name="Nat. Genet.">
        <title>Plasmodium cynomolgi genome sequences provide insight into Plasmodium vivax and the monkey malaria clade.</title>
        <authorList>
            <person name="Tachibana S."/>
            <person name="Sullivan S.A."/>
            <person name="Kawai S."/>
            <person name="Nakamura S."/>
            <person name="Kim H.R."/>
            <person name="Goto N."/>
            <person name="Arisue N."/>
            <person name="Palacpac N.M.Q."/>
            <person name="Honma H."/>
            <person name="Yagi M."/>
            <person name="Tougan T."/>
            <person name="Katakai Y."/>
            <person name="Kaneko O."/>
            <person name="Mita T."/>
            <person name="Kita K."/>
            <person name="Yasutomi Y."/>
            <person name="Sutton P.L."/>
            <person name="Shakhbatyan R."/>
            <person name="Horii T."/>
            <person name="Yasunaga T."/>
            <person name="Barnwell J.W."/>
            <person name="Escalante A.A."/>
            <person name="Carlton J.M."/>
            <person name="Tanabe K."/>
        </authorList>
    </citation>
    <scope>NUCLEOTIDE SEQUENCE [LARGE SCALE GENOMIC DNA]</scope>
    <source>
        <strain evidence="9 10">B</strain>
    </source>
</reference>
<proteinExistence type="predicted"/>
<evidence type="ECO:0000256" key="7">
    <source>
        <dbReference type="ARBA" id="ARBA00023264"/>
    </source>
</evidence>
<keyword evidence="5" id="KW-0443">Lipid metabolism</keyword>
<dbReference type="Pfam" id="PF01066">
    <property type="entry name" value="CDP-OH_P_transf"/>
    <property type="match status" value="1"/>
</dbReference>
<dbReference type="InterPro" id="IPR000462">
    <property type="entry name" value="CDP-OH_P_trans"/>
</dbReference>
<dbReference type="KEGG" id="pcy:PCYB_142500"/>
<keyword evidence="4 8" id="KW-1133">Transmembrane helix</keyword>
<evidence type="ECO:0000256" key="4">
    <source>
        <dbReference type="ARBA" id="ARBA00022989"/>
    </source>
</evidence>
<evidence type="ECO:0000256" key="1">
    <source>
        <dbReference type="ARBA" id="ARBA00004141"/>
    </source>
</evidence>
<dbReference type="PANTHER" id="PTHR15362">
    <property type="entry name" value="PHOSPHATIDYLINOSITOL SYNTHASE"/>
    <property type="match status" value="1"/>
</dbReference>
<evidence type="ECO:0000256" key="8">
    <source>
        <dbReference type="SAM" id="Phobius"/>
    </source>
</evidence>
<dbReference type="GO" id="GO:0003881">
    <property type="term" value="F:CDP-diacylglycerol-inositol 3-phosphatidyltransferase activity"/>
    <property type="evidence" value="ECO:0007669"/>
    <property type="project" value="TreeGrafter"/>
</dbReference>
<dbReference type="AlphaFoldDB" id="K6VHH8"/>
<comment type="subcellular location">
    <subcellularLocation>
        <location evidence="1">Membrane</location>
        <topology evidence="1">Multi-pass membrane protein</topology>
    </subcellularLocation>
</comment>
<keyword evidence="7" id="KW-1208">Phospholipid metabolism</keyword>
<dbReference type="InterPro" id="IPR043130">
    <property type="entry name" value="CDP-OH_PTrfase_TM_dom"/>
</dbReference>
<accession>K6VHH8</accession>
<evidence type="ECO:0000313" key="9">
    <source>
        <dbReference type="EMBL" id="GAB68822.1"/>
    </source>
</evidence>
<dbReference type="Gene3D" id="1.20.120.1760">
    <property type="match status" value="1"/>
</dbReference>
<evidence type="ECO:0000256" key="3">
    <source>
        <dbReference type="ARBA" id="ARBA00022692"/>
    </source>
</evidence>
<evidence type="ECO:0000256" key="5">
    <source>
        <dbReference type="ARBA" id="ARBA00023098"/>
    </source>
</evidence>
<dbReference type="GO" id="GO:0005794">
    <property type="term" value="C:Golgi apparatus"/>
    <property type="evidence" value="ECO:0007669"/>
    <property type="project" value="TreeGrafter"/>
</dbReference>
<dbReference type="GO" id="GO:0006661">
    <property type="term" value="P:phosphatidylinositol biosynthetic process"/>
    <property type="evidence" value="ECO:0007669"/>
    <property type="project" value="TreeGrafter"/>
</dbReference>
<feature type="transmembrane region" description="Helical" evidence="8">
    <location>
        <begin position="73"/>
        <end position="90"/>
    </location>
</feature>
<dbReference type="eggNOG" id="KOG3240">
    <property type="taxonomic scope" value="Eukaryota"/>
</dbReference>
<evidence type="ECO:0000313" key="10">
    <source>
        <dbReference type="Proteomes" id="UP000006319"/>
    </source>
</evidence>
<evidence type="ECO:0000256" key="2">
    <source>
        <dbReference type="ARBA" id="ARBA00022679"/>
    </source>
</evidence>